<gene>
    <name evidence="1" type="ORF">RFI_05346</name>
</gene>
<proteinExistence type="predicted"/>
<keyword evidence="2" id="KW-1185">Reference proteome</keyword>
<dbReference type="EMBL" id="ASPP01004714">
    <property type="protein sequence ID" value="ETO31773.1"/>
    <property type="molecule type" value="Genomic_DNA"/>
</dbReference>
<organism evidence="1 2">
    <name type="scientific">Reticulomyxa filosa</name>
    <dbReference type="NCBI Taxonomy" id="46433"/>
    <lineage>
        <taxon>Eukaryota</taxon>
        <taxon>Sar</taxon>
        <taxon>Rhizaria</taxon>
        <taxon>Retaria</taxon>
        <taxon>Foraminifera</taxon>
        <taxon>Monothalamids</taxon>
        <taxon>Reticulomyxidae</taxon>
        <taxon>Reticulomyxa</taxon>
    </lineage>
</organism>
<reference evidence="1 2" key="1">
    <citation type="journal article" date="2013" name="Curr. Biol.">
        <title>The Genome of the Foraminiferan Reticulomyxa filosa.</title>
        <authorList>
            <person name="Glockner G."/>
            <person name="Hulsmann N."/>
            <person name="Schleicher M."/>
            <person name="Noegel A.A."/>
            <person name="Eichinger L."/>
            <person name="Gallinger C."/>
            <person name="Pawlowski J."/>
            <person name="Sierra R."/>
            <person name="Euteneuer U."/>
            <person name="Pillet L."/>
            <person name="Moustafa A."/>
            <person name="Platzer M."/>
            <person name="Groth M."/>
            <person name="Szafranski K."/>
            <person name="Schliwa M."/>
        </authorList>
    </citation>
    <scope>NUCLEOTIDE SEQUENCE [LARGE SCALE GENOMIC DNA]</scope>
</reference>
<sequence length="168" mass="20174">RHKLGNKHHCIRNDFILSHSSNKKLYFKTKNIFFDKKGGIHIILILCMQSIEKIVKKNKHIKLKMLANSFVVIIQAPTTKIPFFFEKEKRQVQEYLRMAREATIDKKNLDYLDHHRTFYIYDMTDNLQYWMIVVKKEYVAKTADCHHFSFSKLQITTSDQLVWILPNR</sequence>
<accession>X6P0W5</accession>
<evidence type="ECO:0000313" key="2">
    <source>
        <dbReference type="Proteomes" id="UP000023152"/>
    </source>
</evidence>
<feature type="non-terminal residue" evidence="1">
    <location>
        <position position="1"/>
    </location>
</feature>
<name>X6P0W5_RETFI</name>
<comment type="caution">
    <text evidence="1">The sequence shown here is derived from an EMBL/GenBank/DDBJ whole genome shotgun (WGS) entry which is preliminary data.</text>
</comment>
<dbReference type="Proteomes" id="UP000023152">
    <property type="component" value="Unassembled WGS sequence"/>
</dbReference>
<dbReference type="AlphaFoldDB" id="X6P0W5"/>
<evidence type="ECO:0000313" key="1">
    <source>
        <dbReference type="EMBL" id="ETO31773.1"/>
    </source>
</evidence>
<protein>
    <submittedName>
        <fullName evidence="1">Uncharacterized protein</fullName>
    </submittedName>
</protein>